<evidence type="ECO:0000313" key="3">
    <source>
        <dbReference type="Proteomes" id="UP001599756"/>
    </source>
</evidence>
<sequence>MTTVQPPPLSLTLETRDHAVVVRVRGDLDYAGHDEFLHTVTTLLARRHAARHPVRELRLDFSALDGVDSSGLSALLRIRRSTDEAGIALHLDERPPALERLLEVTGTLELLTAPPVPPAAGRRPVGS</sequence>
<dbReference type="PANTHER" id="PTHR33495:SF2">
    <property type="entry name" value="ANTI-SIGMA FACTOR ANTAGONIST TM_1081-RELATED"/>
    <property type="match status" value="1"/>
</dbReference>
<name>A0ABW6GY45_9ACTN</name>
<protein>
    <submittedName>
        <fullName evidence="2">STAS domain-containing protein</fullName>
    </submittedName>
</protein>
<evidence type="ECO:0000259" key="1">
    <source>
        <dbReference type="PROSITE" id="PS50801"/>
    </source>
</evidence>
<dbReference type="PANTHER" id="PTHR33495">
    <property type="entry name" value="ANTI-SIGMA FACTOR ANTAGONIST TM_1081-RELATED-RELATED"/>
    <property type="match status" value="1"/>
</dbReference>
<proteinExistence type="predicted"/>
<gene>
    <name evidence="2" type="ORF">ACFW88_01500</name>
</gene>
<dbReference type="InterPro" id="IPR036513">
    <property type="entry name" value="STAS_dom_sf"/>
</dbReference>
<evidence type="ECO:0000313" key="2">
    <source>
        <dbReference type="EMBL" id="MFE1749227.1"/>
    </source>
</evidence>
<dbReference type="PROSITE" id="PS50801">
    <property type="entry name" value="STAS"/>
    <property type="match status" value="1"/>
</dbReference>
<feature type="domain" description="STAS" evidence="1">
    <location>
        <begin position="9"/>
        <end position="127"/>
    </location>
</feature>
<keyword evidence="3" id="KW-1185">Reference proteome</keyword>
<accession>A0ABW6GY45</accession>
<dbReference type="CDD" id="cd07043">
    <property type="entry name" value="STAS_anti-anti-sigma_factors"/>
    <property type="match status" value="1"/>
</dbReference>
<comment type="caution">
    <text evidence="2">The sequence shown here is derived from an EMBL/GenBank/DDBJ whole genome shotgun (WGS) entry which is preliminary data.</text>
</comment>
<dbReference type="RefSeq" id="WP_381812364.1">
    <property type="nucleotide sequence ID" value="NZ_JBHYTS010000002.1"/>
</dbReference>
<dbReference type="Gene3D" id="3.30.750.24">
    <property type="entry name" value="STAS domain"/>
    <property type="match status" value="1"/>
</dbReference>
<dbReference type="SUPFAM" id="SSF52091">
    <property type="entry name" value="SpoIIaa-like"/>
    <property type="match status" value="1"/>
</dbReference>
<dbReference type="Proteomes" id="UP001599756">
    <property type="component" value="Unassembled WGS sequence"/>
</dbReference>
<organism evidence="2 3">
    <name type="scientific">Streptomyces anandii</name>
    <dbReference type="NCBI Taxonomy" id="285454"/>
    <lineage>
        <taxon>Bacteria</taxon>
        <taxon>Bacillati</taxon>
        <taxon>Actinomycetota</taxon>
        <taxon>Actinomycetes</taxon>
        <taxon>Kitasatosporales</taxon>
        <taxon>Streptomycetaceae</taxon>
        <taxon>Streptomyces</taxon>
    </lineage>
</organism>
<dbReference type="EMBL" id="JBHYTS010000002">
    <property type="protein sequence ID" value="MFE1749227.1"/>
    <property type="molecule type" value="Genomic_DNA"/>
</dbReference>
<dbReference type="Pfam" id="PF01740">
    <property type="entry name" value="STAS"/>
    <property type="match status" value="1"/>
</dbReference>
<dbReference type="InterPro" id="IPR002645">
    <property type="entry name" value="STAS_dom"/>
</dbReference>
<reference evidence="2 3" key="1">
    <citation type="submission" date="2024-09" db="EMBL/GenBank/DDBJ databases">
        <title>The Natural Products Discovery Center: Release of the First 8490 Sequenced Strains for Exploring Actinobacteria Biosynthetic Diversity.</title>
        <authorList>
            <person name="Kalkreuter E."/>
            <person name="Kautsar S.A."/>
            <person name="Yang D."/>
            <person name="Bader C.D."/>
            <person name="Teijaro C.N."/>
            <person name="Fluegel L."/>
            <person name="Davis C.M."/>
            <person name="Simpson J.R."/>
            <person name="Lauterbach L."/>
            <person name="Steele A.D."/>
            <person name="Gui C."/>
            <person name="Meng S."/>
            <person name="Li G."/>
            <person name="Viehrig K."/>
            <person name="Ye F."/>
            <person name="Su P."/>
            <person name="Kiefer A.F."/>
            <person name="Nichols A."/>
            <person name="Cepeda A.J."/>
            <person name="Yan W."/>
            <person name="Fan B."/>
            <person name="Jiang Y."/>
            <person name="Adhikari A."/>
            <person name="Zheng C.-J."/>
            <person name="Schuster L."/>
            <person name="Cowan T.M."/>
            <person name="Smanski M.J."/>
            <person name="Chevrette M.G."/>
            <person name="De Carvalho L.P.S."/>
            <person name="Shen B."/>
        </authorList>
    </citation>
    <scope>NUCLEOTIDE SEQUENCE [LARGE SCALE GENOMIC DNA]</scope>
    <source>
        <strain evidence="2 3">NPDC059500</strain>
    </source>
</reference>